<dbReference type="RefSeq" id="WP_243306177.1">
    <property type="nucleotide sequence ID" value="NZ_JALGBI010000001.1"/>
</dbReference>
<dbReference type="InterPro" id="IPR000868">
    <property type="entry name" value="Isochorismatase-like_dom"/>
</dbReference>
<dbReference type="PANTHER" id="PTHR14119:SF3">
    <property type="entry name" value="ISOCHORISMATASE DOMAIN-CONTAINING PROTEIN 2"/>
    <property type="match status" value="1"/>
</dbReference>
<dbReference type="Proteomes" id="UP001139447">
    <property type="component" value="Unassembled WGS sequence"/>
</dbReference>
<evidence type="ECO:0000313" key="2">
    <source>
        <dbReference type="EMBL" id="MCJ0763591.1"/>
    </source>
</evidence>
<keyword evidence="3" id="KW-1185">Reference proteome</keyword>
<dbReference type="SUPFAM" id="SSF52499">
    <property type="entry name" value="Isochorismatase-like hydrolases"/>
    <property type="match status" value="1"/>
</dbReference>
<dbReference type="Gene3D" id="3.40.50.850">
    <property type="entry name" value="Isochorismatase-like"/>
    <property type="match status" value="1"/>
</dbReference>
<dbReference type="AlphaFoldDB" id="A0A9X1VTF5"/>
<protein>
    <submittedName>
        <fullName evidence="2">Isochorismatase family protein</fullName>
    </submittedName>
</protein>
<feature type="domain" description="Isochorismatase-like" evidence="1">
    <location>
        <begin position="9"/>
        <end position="93"/>
    </location>
</feature>
<dbReference type="InterPro" id="IPR036380">
    <property type="entry name" value="Isochorismatase-like_sf"/>
</dbReference>
<feature type="domain" description="Isochorismatase-like" evidence="1">
    <location>
        <begin position="120"/>
        <end position="182"/>
    </location>
</feature>
<dbReference type="PANTHER" id="PTHR14119">
    <property type="entry name" value="HYDROLASE"/>
    <property type="match status" value="1"/>
</dbReference>
<comment type="caution">
    <text evidence="2">The sequence shown here is derived from an EMBL/GenBank/DDBJ whole genome shotgun (WGS) entry which is preliminary data.</text>
</comment>
<sequence>MLLESEDSQLVLVDYQTRLMPAIHEGPAVLAQAVRLARLAQALQVPVWGTEQNPAGLGESVPELRTAIEQAGGRMLAKMHFSACADGLLPWLRPPARQPQGNARSLPKHLQKAAPAPAPERNSVVIAGCESHVCLLQTALELLEEEFDVWVVTDACGSRTERNRDAAFDRLAGAGAELITTEMVAFEWLRSAEHPVFKEVLSLIK</sequence>
<reference evidence="2" key="1">
    <citation type="submission" date="2022-03" db="EMBL/GenBank/DDBJ databases">
        <authorList>
            <person name="Woo C.Y."/>
        </authorList>
    </citation>
    <scope>NUCLEOTIDE SEQUENCE</scope>
    <source>
        <strain evidence="2">CYS-02</strain>
    </source>
</reference>
<dbReference type="EMBL" id="JALGBI010000001">
    <property type="protein sequence ID" value="MCJ0763591.1"/>
    <property type="molecule type" value="Genomic_DNA"/>
</dbReference>
<accession>A0A9X1VTF5</accession>
<name>A0A9X1VTF5_9BURK</name>
<dbReference type="InterPro" id="IPR050993">
    <property type="entry name" value="Isochorismatase_domain"/>
</dbReference>
<gene>
    <name evidence="2" type="ORF">MMF98_10265</name>
</gene>
<evidence type="ECO:0000313" key="3">
    <source>
        <dbReference type="Proteomes" id="UP001139447"/>
    </source>
</evidence>
<evidence type="ECO:0000259" key="1">
    <source>
        <dbReference type="Pfam" id="PF00857"/>
    </source>
</evidence>
<proteinExistence type="predicted"/>
<organism evidence="2 3">
    <name type="scientific">Variovorax terrae</name>
    <dbReference type="NCBI Taxonomy" id="2923278"/>
    <lineage>
        <taxon>Bacteria</taxon>
        <taxon>Pseudomonadati</taxon>
        <taxon>Pseudomonadota</taxon>
        <taxon>Betaproteobacteria</taxon>
        <taxon>Burkholderiales</taxon>
        <taxon>Comamonadaceae</taxon>
        <taxon>Variovorax</taxon>
    </lineage>
</organism>
<dbReference type="Pfam" id="PF00857">
    <property type="entry name" value="Isochorismatase"/>
    <property type="match status" value="2"/>
</dbReference>